<name>A0A8E7L5W9_9VIRU</name>
<dbReference type="EMBL" id="MW182901">
    <property type="protein sequence ID" value="QVW56427.1"/>
    <property type="molecule type" value="Genomic_DNA"/>
</dbReference>
<accession>A0A8E7L5W9</accession>
<evidence type="ECO:0000313" key="2">
    <source>
        <dbReference type="EMBL" id="QVW56427.1"/>
    </source>
</evidence>
<reference evidence="2" key="1">
    <citation type="submission" date="2020-10" db="EMBL/GenBank/DDBJ databases">
        <title>CRESS DNA virus dark matter in the feces of wild birds.</title>
        <authorList>
            <person name="Yang S."/>
            <person name="Zhang W."/>
        </authorList>
    </citation>
    <scope>NUCLEOTIDE SEQUENCE</scope>
    <source>
        <strain evidence="2">Mag53gen1</strain>
    </source>
</reference>
<evidence type="ECO:0000256" key="1">
    <source>
        <dbReference type="SAM" id="MobiDB-lite"/>
    </source>
</evidence>
<protein>
    <submittedName>
        <fullName evidence="2">Putative capsid protein</fullName>
    </submittedName>
</protein>
<organism evidence="2">
    <name type="scientific">Cyanopica cyanus Genomoviridae sp</name>
    <dbReference type="NCBI Taxonomy" id="2814944"/>
    <lineage>
        <taxon>Viruses</taxon>
        <taxon>Monodnaviria</taxon>
        <taxon>Shotokuvirae</taxon>
        <taxon>Cressdnaviricota</taxon>
        <taxon>Repensiviricetes</taxon>
        <taxon>Geplafuvirales</taxon>
        <taxon>Genomoviridae</taxon>
    </lineage>
</organism>
<sequence length="310" mass="34718">MPARGTYRRRSTRATGRKRTSRRRSYVKKRTYRTKTRKMSRPTRKSILNLTSRKKRNGMLSISNTTSTGLTGTIGPGAGFVNARDGGRFLWCPTAMELRDPSGSAPTIGLEALRTATTCFMRCLSEHVRIQTSSGLPWFWRRICFTSKGPTFIQASTSDTPIQSPTPYRETSNGMQRLWLNQNINTMNNTINNREGVIFKGASGVDWDELIEAPLDPRRITIKYDKTITIRSGNANGAVLDRKLWHGMNKSLVYDDDESGISETTGFVSTDSKAGMGDYYILDIFDAGAGGTATDLLRVTSNSTLYWHER</sequence>
<proteinExistence type="predicted"/>
<feature type="region of interest" description="Disordered" evidence="1">
    <location>
        <begin position="1"/>
        <end position="41"/>
    </location>
</feature>